<keyword evidence="1" id="KW-0723">Serine/threonine-protein kinase</keyword>
<gene>
    <name evidence="3" type="ORF">E1293_05610</name>
</gene>
<dbReference type="GO" id="GO:0005524">
    <property type="term" value="F:ATP binding"/>
    <property type="evidence" value="ECO:0007669"/>
    <property type="project" value="UniProtKB-KW"/>
</dbReference>
<organism evidence="3 4">
    <name type="scientific">Actinomadura darangshiensis</name>
    <dbReference type="NCBI Taxonomy" id="705336"/>
    <lineage>
        <taxon>Bacteria</taxon>
        <taxon>Bacillati</taxon>
        <taxon>Actinomycetota</taxon>
        <taxon>Actinomycetes</taxon>
        <taxon>Streptosporangiales</taxon>
        <taxon>Thermomonosporaceae</taxon>
        <taxon>Actinomadura</taxon>
    </lineage>
</organism>
<protein>
    <submittedName>
        <fullName evidence="3">ATP-binding protein</fullName>
    </submittedName>
</protein>
<sequence>MPAAALAPETPPTVVLEPNAQAPSLARRFLAARFAEWGIEDDYVGRLVVCELVTNSYLHGVGQIVVRVFRDERDGRVVVEVWDAGEGRPAIQPEDDGATSGRGLLLMAELVHDWGVRPLNEGGKATWAKLR</sequence>
<dbReference type="InterPro" id="IPR003594">
    <property type="entry name" value="HATPase_dom"/>
</dbReference>
<dbReference type="GO" id="GO:0004674">
    <property type="term" value="F:protein serine/threonine kinase activity"/>
    <property type="evidence" value="ECO:0007669"/>
    <property type="project" value="UniProtKB-KW"/>
</dbReference>
<evidence type="ECO:0000259" key="2">
    <source>
        <dbReference type="Pfam" id="PF13581"/>
    </source>
</evidence>
<dbReference type="AlphaFoldDB" id="A0A4R5BPP7"/>
<dbReference type="CDD" id="cd16936">
    <property type="entry name" value="HATPase_RsbW-like"/>
    <property type="match status" value="1"/>
</dbReference>
<keyword evidence="4" id="KW-1185">Reference proteome</keyword>
<keyword evidence="1" id="KW-0808">Transferase</keyword>
<evidence type="ECO:0000256" key="1">
    <source>
        <dbReference type="ARBA" id="ARBA00022527"/>
    </source>
</evidence>
<dbReference type="Pfam" id="PF13581">
    <property type="entry name" value="HATPase_c_2"/>
    <property type="match status" value="1"/>
</dbReference>
<evidence type="ECO:0000313" key="4">
    <source>
        <dbReference type="Proteomes" id="UP000295578"/>
    </source>
</evidence>
<dbReference type="RefSeq" id="WP_132194514.1">
    <property type="nucleotide sequence ID" value="NZ_SMKY01000015.1"/>
</dbReference>
<dbReference type="PANTHER" id="PTHR35526">
    <property type="entry name" value="ANTI-SIGMA-F FACTOR RSBW-RELATED"/>
    <property type="match status" value="1"/>
</dbReference>
<dbReference type="PANTHER" id="PTHR35526:SF3">
    <property type="entry name" value="ANTI-SIGMA-F FACTOR RSBW"/>
    <property type="match status" value="1"/>
</dbReference>
<keyword evidence="1" id="KW-0418">Kinase</keyword>
<name>A0A4R5BPP7_9ACTN</name>
<dbReference type="EMBL" id="SMKY01000015">
    <property type="protein sequence ID" value="TDD88878.1"/>
    <property type="molecule type" value="Genomic_DNA"/>
</dbReference>
<dbReference type="InterPro" id="IPR050267">
    <property type="entry name" value="Anti-sigma-factor_SerPK"/>
</dbReference>
<dbReference type="Proteomes" id="UP000295578">
    <property type="component" value="Unassembled WGS sequence"/>
</dbReference>
<keyword evidence="3" id="KW-0067">ATP-binding</keyword>
<keyword evidence="3" id="KW-0547">Nucleotide-binding</keyword>
<dbReference type="SUPFAM" id="SSF55874">
    <property type="entry name" value="ATPase domain of HSP90 chaperone/DNA topoisomerase II/histidine kinase"/>
    <property type="match status" value="1"/>
</dbReference>
<accession>A0A4R5BPP7</accession>
<comment type="caution">
    <text evidence="3">The sequence shown here is derived from an EMBL/GenBank/DDBJ whole genome shotgun (WGS) entry which is preliminary data.</text>
</comment>
<reference evidence="3 4" key="1">
    <citation type="submission" date="2019-03" db="EMBL/GenBank/DDBJ databases">
        <title>Draft genome sequences of novel Actinobacteria.</title>
        <authorList>
            <person name="Sahin N."/>
            <person name="Ay H."/>
            <person name="Saygin H."/>
        </authorList>
    </citation>
    <scope>NUCLEOTIDE SEQUENCE [LARGE SCALE GENOMIC DNA]</scope>
    <source>
        <strain evidence="3 4">DSM 45941</strain>
    </source>
</reference>
<proteinExistence type="predicted"/>
<dbReference type="OrthoDB" id="3476098at2"/>
<dbReference type="InterPro" id="IPR036890">
    <property type="entry name" value="HATPase_C_sf"/>
</dbReference>
<dbReference type="Gene3D" id="3.30.565.10">
    <property type="entry name" value="Histidine kinase-like ATPase, C-terminal domain"/>
    <property type="match status" value="1"/>
</dbReference>
<evidence type="ECO:0000313" key="3">
    <source>
        <dbReference type="EMBL" id="TDD88878.1"/>
    </source>
</evidence>
<feature type="domain" description="Histidine kinase/HSP90-like ATPase" evidence="2">
    <location>
        <begin position="24"/>
        <end position="127"/>
    </location>
</feature>